<evidence type="ECO:0000313" key="1">
    <source>
        <dbReference type="EMBL" id="MFC3107413.1"/>
    </source>
</evidence>
<evidence type="ECO:0000313" key="2">
    <source>
        <dbReference type="Proteomes" id="UP001595530"/>
    </source>
</evidence>
<name>A0ABV7EZS8_9BURK</name>
<dbReference type="EMBL" id="JBHRTP010000013">
    <property type="protein sequence ID" value="MFC3107413.1"/>
    <property type="molecule type" value="Genomic_DNA"/>
</dbReference>
<protein>
    <recommendedName>
        <fullName evidence="3">DNA-binding protein</fullName>
    </recommendedName>
</protein>
<dbReference type="RefSeq" id="WP_390323042.1">
    <property type="nucleotide sequence ID" value="NZ_JBHRTP010000013.1"/>
</dbReference>
<evidence type="ECO:0008006" key="3">
    <source>
        <dbReference type="Google" id="ProtNLM"/>
    </source>
</evidence>
<comment type="caution">
    <text evidence="1">The sequence shown here is derived from an EMBL/GenBank/DDBJ whole genome shotgun (WGS) entry which is preliminary data.</text>
</comment>
<sequence>MTKPSPVRDAGIKRIEEVFQPGFYYTVLEASVATGIKKDYVRDYLERMESDGTAGYRTRKVGAFKMIEYCLIGEDMEVEIKRKPTVVWVHRDWSVAAIHGPAKIGAAAE</sequence>
<accession>A0ABV7EZS8</accession>
<dbReference type="Proteomes" id="UP001595530">
    <property type="component" value="Unassembled WGS sequence"/>
</dbReference>
<organism evidence="1 2">
    <name type="scientific">Undibacterium arcticum</name>
    <dbReference type="NCBI Taxonomy" id="1762892"/>
    <lineage>
        <taxon>Bacteria</taxon>
        <taxon>Pseudomonadati</taxon>
        <taxon>Pseudomonadota</taxon>
        <taxon>Betaproteobacteria</taxon>
        <taxon>Burkholderiales</taxon>
        <taxon>Oxalobacteraceae</taxon>
        <taxon>Undibacterium</taxon>
    </lineage>
</organism>
<reference evidence="2" key="1">
    <citation type="journal article" date="2019" name="Int. J. Syst. Evol. Microbiol.">
        <title>The Global Catalogue of Microorganisms (GCM) 10K type strain sequencing project: providing services to taxonomists for standard genome sequencing and annotation.</title>
        <authorList>
            <consortium name="The Broad Institute Genomics Platform"/>
            <consortium name="The Broad Institute Genome Sequencing Center for Infectious Disease"/>
            <person name="Wu L."/>
            <person name="Ma J."/>
        </authorList>
    </citation>
    <scope>NUCLEOTIDE SEQUENCE [LARGE SCALE GENOMIC DNA]</scope>
    <source>
        <strain evidence="2">KCTC 42986</strain>
    </source>
</reference>
<gene>
    <name evidence="1" type="ORF">ACFOFO_05485</name>
</gene>
<proteinExistence type="predicted"/>
<keyword evidence="2" id="KW-1185">Reference proteome</keyword>